<organism evidence="1 2">
    <name type="scientific">Enemella dayhoffiae</name>
    <dbReference type="NCBI Taxonomy" id="2016507"/>
    <lineage>
        <taxon>Bacteria</taxon>
        <taxon>Bacillati</taxon>
        <taxon>Actinomycetota</taxon>
        <taxon>Actinomycetes</taxon>
        <taxon>Propionibacteriales</taxon>
        <taxon>Propionibacteriaceae</taxon>
        <taxon>Enemella</taxon>
    </lineage>
</organism>
<comment type="caution">
    <text evidence="1">The sequence shown here is derived from an EMBL/GenBank/DDBJ whole genome shotgun (WGS) entry which is preliminary data.</text>
</comment>
<keyword evidence="2" id="KW-1185">Reference proteome</keyword>
<evidence type="ECO:0000313" key="1">
    <source>
        <dbReference type="EMBL" id="OYO24442.1"/>
    </source>
</evidence>
<dbReference type="AlphaFoldDB" id="A0A255HAE5"/>
<dbReference type="Pfam" id="PF08310">
    <property type="entry name" value="LGFP"/>
    <property type="match status" value="6"/>
</dbReference>
<protein>
    <recommendedName>
        <fullName evidence="3">LGFP repeat-containing protein</fullName>
    </recommendedName>
</protein>
<dbReference type="RefSeq" id="WP_094362750.1">
    <property type="nucleotide sequence ID" value="NZ_NMVQ01000003.1"/>
</dbReference>
<accession>A0A255HAE5</accession>
<dbReference type="OrthoDB" id="3744945at2"/>
<dbReference type="InterPro" id="IPR013207">
    <property type="entry name" value="LGFP"/>
</dbReference>
<reference evidence="1 2" key="1">
    <citation type="submission" date="2017-07" db="EMBL/GenBank/DDBJ databases">
        <title>Draft whole genome sequences of clinical Proprionibacteriaceae strains.</title>
        <authorList>
            <person name="Bernier A.-M."/>
            <person name="Bernard K."/>
            <person name="Domingo M.-C."/>
        </authorList>
    </citation>
    <scope>NUCLEOTIDE SEQUENCE [LARGE SCALE GENOMIC DNA]</scope>
    <source>
        <strain evidence="1 2">NML 130396</strain>
    </source>
</reference>
<gene>
    <name evidence="1" type="ORF">CGZ93_03350</name>
</gene>
<evidence type="ECO:0000313" key="2">
    <source>
        <dbReference type="Proteomes" id="UP000216311"/>
    </source>
</evidence>
<dbReference type="EMBL" id="NMVQ01000003">
    <property type="protein sequence ID" value="OYO24442.1"/>
    <property type="molecule type" value="Genomic_DNA"/>
</dbReference>
<dbReference type="Proteomes" id="UP000216311">
    <property type="component" value="Unassembled WGS sequence"/>
</dbReference>
<evidence type="ECO:0008006" key="3">
    <source>
        <dbReference type="Google" id="ProtNLM"/>
    </source>
</evidence>
<sequence length="384" mass="42189">MGIDRDALRHAINDYRWQVILGSHIPPDGSWAPWIDDSKPFPDRHDLFDYLRYETFDPTCQPYGEIARVWASRPELGKPWGCEVNASAPGARVQDFAGGRICWSPETGAQVVVGAILNGLTRAGGEWDFGLPVGSEFCGLRDRGCAQIFQRGLTYFSPASGAHGVRGAIFNKFAELGYERSALGYPLARENCGMKDEGCYQTFQGGLIYWSPATGAHVLKGAIFDKFGALGWERSFLGYPTSDEICGLRDGGCVQRFQGGLLYWSPAAGPHFVRGLIQQRYAAMGWETGAFGFPVTDEVCGLRDGGCYQRFQREDGHIYFSPASGAWSVQGAIFGHWASTGWEAGRLGYPVGPESCRDLPDARECVQNFQGGEVVWNSRFGTRG</sequence>
<proteinExistence type="predicted"/>
<name>A0A255HAE5_9ACTN</name>